<evidence type="ECO:0000313" key="2">
    <source>
        <dbReference type="EMBL" id="MET4636442.1"/>
    </source>
</evidence>
<evidence type="ECO:0000313" key="3">
    <source>
        <dbReference type="Proteomes" id="UP001549321"/>
    </source>
</evidence>
<comment type="caution">
    <text evidence="2">The sequence shown here is derived from an EMBL/GenBank/DDBJ whole genome shotgun (WGS) entry which is preliminary data.</text>
</comment>
<keyword evidence="3" id="KW-1185">Reference proteome</keyword>
<reference evidence="2 3" key="1">
    <citation type="submission" date="2024-06" db="EMBL/GenBank/DDBJ databases">
        <title>Sorghum-associated microbial communities from plants grown in Nebraska, USA.</title>
        <authorList>
            <person name="Schachtman D."/>
        </authorList>
    </citation>
    <scope>NUCLEOTIDE SEQUENCE [LARGE SCALE GENOMIC DNA]</scope>
    <source>
        <strain evidence="2 3">3207</strain>
    </source>
</reference>
<dbReference type="EMBL" id="JBEPSM010000004">
    <property type="protein sequence ID" value="MET4636442.1"/>
    <property type="molecule type" value="Genomic_DNA"/>
</dbReference>
<feature type="region of interest" description="Disordered" evidence="1">
    <location>
        <begin position="1"/>
        <end position="26"/>
    </location>
</feature>
<proteinExistence type="predicted"/>
<feature type="region of interest" description="Disordered" evidence="1">
    <location>
        <begin position="225"/>
        <end position="245"/>
    </location>
</feature>
<organism evidence="2 3">
    <name type="scientific">Kaistia defluvii</name>
    <dbReference type="NCBI Taxonomy" id="410841"/>
    <lineage>
        <taxon>Bacteria</taxon>
        <taxon>Pseudomonadati</taxon>
        <taxon>Pseudomonadota</taxon>
        <taxon>Alphaproteobacteria</taxon>
        <taxon>Hyphomicrobiales</taxon>
        <taxon>Kaistiaceae</taxon>
        <taxon>Kaistia</taxon>
    </lineage>
</organism>
<name>A0ABV2R575_9HYPH</name>
<evidence type="ECO:0000256" key="1">
    <source>
        <dbReference type="SAM" id="MobiDB-lite"/>
    </source>
</evidence>
<accession>A0ABV2R575</accession>
<gene>
    <name evidence="2" type="ORF">ABIE08_004400</name>
</gene>
<dbReference type="Proteomes" id="UP001549321">
    <property type="component" value="Unassembled WGS sequence"/>
</dbReference>
<protein>
    <submittedName>
        <fullName evidence="2">Uncharacterized protein</fullName>
    </submittedName>
</protein>
<sequence>MTSRNRRLTQKADIKRRAHGPPSFPREHCVVPGCRRPTQRSSSQGLSETYCKRHKEHLRTHGHEHRKSYSKAELVPFRKAAREWFMEHREDRAVQMAVRSLEGLMASQGKSKDAYHQRGMTPEAKARNTLARLHEAGKAAQTLLLIVLTIQAAHAELGPWGAPDWEAVQISKQAKRLRGAAGTHYPDAPSRYPRSEGLYLRHLGRMLAERASLGIGGDTIDHIRERARPSIKRPRPKPAPPRDDTVDELRRMQAFTAALRGGSWTVTARG</sequence>